<comment type="caution">
    <text evidence="1">The sequence shown here is derived from an EMBL/GenBank/DDBJ whole genome shotgun (WGS) entry which is preliminary data.</text>
</comment>
<protein>
    <submittedName>
        <fullName evidence="1">Uncharacterized protein</fullName>
    </submittedName>
</protein>
<sequence length="162" mass="18537">MSMFVFLSSFSQCTDERSLQDDAPVTFGDVYYQYRAQAVRDLETSFTLVIPLKNDLPSSITLDSVYFKGKSAKLQTTVNKDNFYFAKFITKPAYSEDIILSSDLAEEHQNKPPKPPIRIPFELKSNECIISYIQDGKTRYYKIKGIVQKRQNGVPMSPNNKP</sequence>
<dbReference type="Proteomes" id="UP001595953">
    <property type="component" value="Unassembled WGS sequence"/>
</dbReference>
<name>A0ABV9N7N2_9FLAO</name>
<keyword evidence="2" id="KW-1185">Reference proteome</keyword>
<reference evidence="2" key="1">
    <citation type="journal article" date="2019" name="Int. J. Syst. Evol. Microbiol.">
        <title>The Global Catalogue of Microorganisms (GCM) 10K type strain sequencing project: providing services to taxonomists for standard genome sequencing and annotation.</title>
        <authorList>
            <consortium name="The Broad Institute Genomics Platform"/>
            <consortium name="The Broad Institute Genome Sequencing Center for Infectious Disease"/>
            <person name="Wu L."/>
            <person name="Ma J."/>
        </authorList>
    </citation>
    <scope>NUCLEOTIDE SEQUENCE [LARGE SCALE GENOMIC DNA]</scope>
    <source>
        <strain evidence="2">CCUG 63682</strain>
    </source>
</reference>
<dbReference type="EMBL" id="JBHSGP010000014">
    <property type="protein sequence ID" value="MFC4722923.1"/>
    <property type="molecule type" value="Genomic_DNA"/>
</dbReference>
<evidence type="ECO:0000313" key="2">
    <source>
        <dbReference type="Proteomes" id="UP001595953"/>
    </source>
</evidence>
<accession>A0ABV9N7N2</accession>
<proteinExistence type="predicted"/>
<gene>
    <name evidence="1" type="ORF">ACFO5O_11360</name>
</gene>
<evidence type="ECO:0000313" key="1">
    <source>
        <dbReference type="EMBL" id="MFC4722923.1"/>
    </source>
</evidence>
<organism evidence="1 2">
    <name type="scientific">Geojedonia litorea</name>
    <dbReference type="NCBI Taxonomy" id="1268269"/>
    <lineage>
        <taxon>Bacteria</taxon>
        <taxon>Pseudomonadati</taxon>
        <taxon>Bacteroidota</taxon>
        <taxon>Flavobacteriia</taxon>
        <taxon>Flavobacteriales</taxon>
        <taxon>Flavobacteriaceae</taxon>
        <taxon>Geojedonia</taxon>
    </lineage>
</organism>